<dbReference type="Gene3D" id="3.40.50.300">
    <property type="entry name" value="P-loop containing nucleotide triphosphate hydrolases"/>
    <property type="match status" value="1"/>
</dbReference>
<reference evidence="7" key="1">
    <citation type="submission" date="2018-05" db="EMBL/GenBank/DDBJ databases">
        <authorList>
            <person name="Lanie J.A."/>
            <person name="Ng W.-L."/>
            <person name="Kazmierczak K.M."/>
            <person name="Andrzejewski T.M."/>
            <person name="Davidsen T.M."/>
            <person name="Wayne K.J."/>
            <person name="Tettelin H."/>
            <person name="Glass J.I."/>
            <person name="Rusch D."/>
            <person name="Podicherti R."/>
            <person name="Tsui H.-C.T."/>
            <person name="Winkler M.E."/>
        </authorList>
    </citation>
    <scope>NUCLEOTIDE SEQUENCE</scope>
</reference>
<dbReference type="AlphaFoldDB" id="A0A381QJJ2"/>
<keyword evidence="3" id="KW-0694">RNA-binding</keyword>
<dbReference type="Pfam" id="PF07650">
    <property type="entry name" value="KH_2"/>
    <property type="match status" value="1"/>
</dbReference>
<dbReference type="PROSITE" id="PS50823">
    <property type="entry name" value="KH_TYPE_2"/>
    <property type="match status" value="1"/>
</dbReference>
<accession>A0A381QJJ2</accession>
<dbReference type="HAMAP" id="MF_00367">
    <property type="entry name" value="GTPase_Era"/>
    <property type="match status" value="1"/>
</dbReference>
<comment type="similarity">
    <text evidence="1">Belongs to the TRAFAC class TrmE-Era-EngA-EngB-Septin-like GTPase superfamily. Era GTPase family.</text>
</comment>
<dbReference type="CDD" id="cd22534">
    <property type="entry name" value="KH-II_Era"/>
    <property type="match status" value="1"/>
</dbReference>
<feature type="domain" description="KH type-2" evidence="5">
    <location>
        <begin position="208"/>
        <end position="292"/>
    </location>
</feature>
<feature type="domain" description="Era-type G" evidence="6">
    <location>
        <begin position="18"/>
        <end position="185"/>
    </location>
</feature>
<evidence type="ECO:0000259" key="6">
    <source>
        <dbReference type="PROSITE" id="PS51713"/>
    </source>
</evidence>
<evidence type="ECO:0000256" key="2">
    <source>
        <dbReference type="ARBA" id="ARBA00022741"/>
    </source>
</evidence>
<protein>
    <recommendedName>
        <fullName evidence="8">Era-type G domain-containing protein</fullName>
    </recommendedName>
</protein>
<dbReference type="InterPro" id="IPR030388">
    <property type="entry name" value="G_ERA_dom"/>
</dbReference>
<gene>
    <name evidence="7" type="ORF">METZ01_LOCUS32360</name>
</gene>
<dbReference type="InterPro" id="IPR009019">
    <property type="entry name" value="KH_sf_prok-type"/>
</dbReference>
<dbReference type="PANTHER" id="PTHR42698">
    <property type="entry name" value="GTPASE ERA"/>
    <property type="match status" value="1"/>
</dbReference>
<proteinExistence type="inferred from homology"/>
<dbReference type="InterPro" id="IPR015946">
    <property type="entry name" value="KH_dom-like_a/b"/>
</dbReference>
<dbReference type="SUPFAM" id="SSF54814">
    <property type="entry name" value="Prokaryotic type KH domain (KH-domain type II)"/>
    <property type="match status" value="1"/>
</dbReference>
<sequence length="317" mass="35530">MTKDPTSAEESNPVEVTRTGYVTLVGRPNAGKSTLLNQLVGEHLSIVTPKAQTTWQRVTGILSVGTDQMIFLDTPGLLEAKDMLQRAMLGAALEALAEADITILLIDSTTKPDSREAASTIEALRETNAPLHIALNKVDIVDEEAIRAWEAWADRELSGSVYKLSSLTGEGVDALLEGLRADLPVGPFLYPEEDIASDPVRFFVAELVRETIFELYHQEIPYSTFCHVEEFRENQDPVYVQVQIFVERESQKGILIGKKGRAIRELGEMARMKIEHFIDMRVYLDLWVKPLKAWRKNRGHLNRLGFRLPESDEPSAS</sequence>
<dbReference type="SUPFAM" id="SSF52540">
    <property type="entry name" value="P-loop containing nucleoside triphosphate hydrolases"/>
    <property type="match status" value="1"/>
</dbReference>
<dbReference type="GO" id="GO:0005525">
    <property type="term" value="F:GTP binding"/>
    <property type="evidence" value="ECO:0007669"/>
    <property type="project" value="UniProtKB-KW"/>
</dbReference>
<dbReference type="Gene3D" id="3.30.300.20">
    <property type="match status" value="1"/>
</dbReference>
<organism evidence="7">
    <name type="scientific">marine metagenome</name>
    <dbReference type="NCBI Taxonomy" id="408172"/>
    <lineage>
        <taxon>unclassified sequences</taxon>
        <taxon>metagenomes</taxon>
        <taxon>ecological metagenomes</taxon>
    </lineage>
</organism>
<dbReference type="PANTHER" id="PTHR42698:SF2">
    <property type="entry name" value="GTPASE ERA-LIKE, CHLOROPLASTIC"/>
    <property type="match status" value="1"/>
</dbReference>
<name>A0A381QJJ2_9ZZZZ</name>
<dbReference type="InterPro" id="IPR027417">
    <property type="entry name" value="P-loop_NTPase"/>
</dbReference>
<evidence type="ECO:0000256" key="3">
    <source>
        <dbReference type="ARBA" id="ARBA00022884"/>
    </source>
</evidence>
<dbReference type="CDD" id="cd04163">
    <property type="entry name" value="Era"/>
    <property type="match status" value="1"/>
</dbReference>
<evidence type="ECO:0000256" key="1">
    <source>
        <dbReference type="ARBA" id="ARBA00007921"/>
    </source>
</evidence>
<dbReference type="NCBIfam" id="NF000908">
    <property type="entry name" value="PRK00089.1"/>
    <property type="match status" value="1"/>
</dbReference>
<dbReference type="PRINTS" id="PR00326">
    <property type="entry name" value="GTP1OBG"/>
</dbReference>
<dbReference type="GO" id="GO:0019843">
    <property type="term" value="F:rRNA binding"/>
    <property type="evidence" value="ECO:0007669"/>
    <property type="project" value="TreeGrafter"/>
</dbReference>
<keyword evidence="2" id="KW-0547">Nucleotide-binding</keyword>
<dbReference type="InterPro" id="IPR005225">
    <property type="entry name" value="Small_GTP-bd"/>
</dbReference>
<evidence type="ECO:0000259" key="5">
    <source>
        <dbReference type="PROSITE" id="PS50823"/>
    </source>
</evidence>
<evidence type="ECO:0000313" key="7">
    <source>
        <dbReference type="EMBL" id="SUZ79506.1"/>
    </source>
</evidence>
<dbReference type="EMBL" id="UINC01001389">
    <property type="protein sequence ID" value="SUZ79506.1"/>
    <property type="molecule type" value="Genomic_DNA"/>
</dbReference>
<dbReference type="GO" id="GO:0000028">
    <property type="term" value="P:ribosomal small subunit assembly"/>
    <property type="evidence" value="ECO:0007669"/>
    <property type="project" value="TreeGrafter"/>
</dbReference>
<dbReference type="NCBIfam" id="TIGR00436">
    <property type="entry name" value="era"/>
    <property type="match status" value="1"/>
</dbReference>
<dbReference type="GO" id="GO:0043024">
    <property type="term" value="F:ribosomal small subunit binding"/>
    <property type="evidence" value="ECO:0007669"/>
    <property type="project" value="TreeGrafter"/>
</dbReference>
<dbReference type="PROSITE" id="PS51713">
    <property type="entry name" value="G_ERA"/>
    <property type="match status" value="1"/>
</dbReference>
<evidence type="ECO:0008006" key="8">
    <source>
        <dbReference type="Google" id="ProtNLM"/>
    </source>
</evidence>
<dbReference type="InterPro" id="IPR005662">
    <property type="entry name" value="GTPase_Era-like"/>
</dbReference>
<dbReference type="InterPro" id="IPR006073">
    <property type="entry name" value="GTP-bd"/>
</dbReference>
<dbReference type="Pfam" id="PF01926">
    <property type="entry name" value="MMR_HSR1"/>
    <property type="match status" value="1"/>
</dbReference>
<dbReference type="NCBIfam" id="TIGR00231">
    <property type="entry name" value="small_GTP"/>
    <property type="match status" value="1"/>
</dbReference>
<evidence type="ECO:0000256" key="4">
    <source>
        <dbReference type="ARBA" id="ARBA00023134"/>
    </source>
</evidence>
<keyword evidence="4" id="KW-0342">GTP-binding</keyword>
<dbReference type="InterPro" id="IPR004044">
    <property type="entry name" value="KH_dom_type_2"/>
</dbReference>